<evidence type="ECO:0000313" key="1">
    <source>
        <dbReference type="EMBL" id="TCC89298.1"/>
    </source>
</evidence>
<organism evidence="1 2">
    <name type="scientific">Pedobacter frigiditerrae</name>
    <dbReference type="NCBI Taxonomy" id="2530452"/>
    <lineage>
        <taxon>Bacteria</taxon>
        <taxon>Pseudomonadati</taxon>
        <taxon>Bacteroidota</taxon>
        <taxon>Sphingobacteriia</taxon>
        <taxon>Sphingobacteriales</taxon>
        <taxon>Sphingobacteriaceae</taxon>
        <taxon>Pedobacter</taxon>
    </lineage>
</organism>
<sequence length="171" mass="18373">MKKIFTGFLILSASYINVSAQTDAYKGKKDLRYHIGANLQKLGTGIITSLDYGLGESFSIGAQAGYTLGVKKISGLDKAGFGDRFDLKARFTANLGSVIGLPSNIDVYPGLNLGLKNFGGHVGGRVFFSKGFGLFTEAQFPIAKYNSDASNYEKLNNQFSFNLGVAFDLGK</sequence>
<gene>
    <name evidence="1" type="ORF">EZ428_16520</name>
</gene>
<dbReference type="Proteomes" id="UP000292884">
    <property type="component" value="Unassembled WGS sequence"/>
</dbReference>
<dbReference type="Pfam" id="PF20351">
    <property type="entry name" value="DUF6646"/>
    <property type="match status" value="1"/>
</dbReference>
<evidence type="ECO:0008006" key="3">
    <source>
        <dbReference type="Google" id="ProtNLM"/>
    </source>
</evidence>
<dbReference type="AlphaFoldDB" id="A0A4R0MQZ5"/>
<dbReference type="EMBL" id="SJSK01000004">
    <property type="protein sequence ID" value="TCC89298.1"/>
    <property type="molecule type" value="Genomic_DNA"/>
</dbReference>
<dbReference type="RefSeq" id="WP_131554285.1">
    <property type="nucleotide sequence ID" value="NZ_SJSK01000004.1"/>
</dbReference>
<evidence type="ECO:0000313" key="2">
    <source>
        <dbReference type="Proteomes" id="UP000292884"/>
    </source>
</evidence>
<dbReference type="InterPro" id="IPR046588">
    <property type="entry name" value="DUF6646"/>
</dbReference>
<keyword evidence="2" id="KW-1185">Reference proteome</keyword>
<reference evidence="1 2" key="1">
    <citation type="submission" date="2019-02" db="EMBL/GenBank/DDBJ databases">
        <title>Pedobacter sp. RP-1-13 sp. nov., isolated from Arctic soil.</title>
        <authorList>
            <person name="Dahal R.H."/>
        </authorList>
    </citation>
    <scope>NUCLEOTIDE SEQUENCE [LARGE SCALE GENOMIC DNA]</scope>
    <source>
        <strain evidence="1 2">RP-1-13</strain>
    </source>
</reference>
<accession>A0A4R0MQZ5</accession>
<name>A0A4R0MQZ5_9SPHI</name>
<protein>
    <recommendedName>
        <fullName evidence="3">Outer membrane protein beta-barrel domain-containing protein</fullName>
    </recommendedName>
</protein>
<comment type="caution">
    <text evidence="1">The sequence shown here is derived from an EMBL/GenBank/DDBJ whole genome shotgun (WGS) entry which is preliminary data.</text>
</comment>
<proteinExistence type="predicted"/>
<dbReference type="OrthoDB" id="1118003at2"/>